<evidence type="ECO:0008006" key="3">
    <source>
        <dbReference type="Google" id="ProtNLM"/>
    </source>
</evidence>
<dbReference type="AlphaFoldDB" id="M3C3W7"/>
<dbReference type="PATRIC" id="fig|1223523.3.peg.4124"/>
<dbReference type="Proteomes" id="UP000011740">
    <property type="component" value="Unassembled WGS sequence"/>
</dbReference>
<dbReference type="STRING" id="1223523.H340_20238"/>
<gene>
    <name evidence="1" type="ORF">H340_20238</name>
</gene>
<dbReference type="eggNOG" id="COG2334">
    <property type="taxonomic scope" value="Bacteria"/>
</dbReference>
<organism evidence="1 2">
    <name type="scientific">Streptomyces mobaraensis (strain ATCC 29032 / DSM 40847 / JCM 4168 / NBRC 13819 / NCIMB 11159 / IPCR 16-22)</name>
    <dbReference type="NCBI Taxonomy" id="1223523"/>
    <lineage>
        <taxon>Bacteria</taxon>
        <taxon>Bacillati</taxon>
        <taxon>Actinomycetota</taxon>
        <taxon>Actinomycetes</taxon>
        <taxon>Kitasatosporales</taxon>
        <taxon>Streptomycetaceae</taxon>
        <taxon>Streptomyces</taxon>
    </lineage>
</organism>
<evidence type="ECO:0000313" key="1">
    <source>
        <dbReference type="EMBL" id="EME98656.1"/>
    </source>
</evidence>
<sequence length="299" mass="32697">MYSPPDSSTAERMRAAHRDAAGALGIDGEGEEFWGWAGRTLGRPGTAAGGRRVWLRLVTAPAEKAEGKLWEGAEAAQRAFADLGGRRPQLLALHERVADGVAYRAELSEYVDGAVISADPILQGPVHVPAGWWSDLRDVLLTITGADTDRVAVRRAYLERAVPQYLDTELPEHIRWTTAHGDLHWANLTAPSLRLLDWEGWGRAPYGYDAATLYAYSLTDPGTAARVRDAFPELGTPDTWAGEAAIVVELLQTTARGDNQALIGPLETWARRLRATAQHVSPSPRAHWTACGVRRHFGR</sequence>
<evidence type="ECO:0000313" key="2">
    <source>
        <dbReference type="Proteomes" id="UP000011740"/>
    </source>
</evidence>
<accession>M3C3W7</accession>
<proteinExistence type="predicted"/>
<dbReference type="InterPro" id="IPR011009">
    <property type="entry name" value="Kinase-like_dom_sf"/>
</dbReference>
<reference evidence="1 2" key="1">
    <citation type="journal article" date="2013" name="Genome Announc.">
        <title>Whole-Genome Shotgun Assembly and Analysis of the Genome of Streptomyces mobaraensis DSM 40847, a Strain for Industrial Production of Microbial Transglutaminase.</title>
        <authorList>
            <person name="Yang H."/>
            <person name="He T."/>
            <person name="Wu W."/>
            <person name="Zhu W."/>
            <person name="Lu B."/>
            <person name="Sun W."/>
        </authorList>
    </citation>
    <scope>NUCLEOTIDE SEQUENCE [LARGE SCALE GENOMIC DNA]</scope>
    <source>
        <strain evidence="1 2">DSM 40847</strain>
    </source>
</reference>
<dbReference type="SUPFAM" id="SSF56112">
    <property type="entry name" value="Protein kinase-like (PK-like)"/>
    <property type="match status" value="1"/>
</dbReference>
<dbReference type="EMBL" id="AORZ01000070">
    <property type="protein sequence ID" value="EME98656.1"/>
    <property type="molecule type" value="Genomic_DNA"/>
</dbReference>
<dbReference type="RefSeq" id="WP_004948732.1">
    <property type="nucleotide sequence ID" value="NZ_AORZ01000070.1"/>
</dbReference>
<comment type="caution">
    <text evidence="1">The sequence shown here is derived from an EMBL/GenBank/DDBJ whole genome shotgun (WGS) entry which is preliminary data.</text>
</comment>
<protein>
    <recommendedName>
        <fullName evidence="3">Aminoglycoside phosphotransferase</fullName>
    </recommendedName>
</protein>
<name>M3C3W7_STRM1</name>